<dbReference type="SUPFAM" id="SSF56349">
    <property type="entry name" value="DNA breaking-rejoining enzymes"/>
    <property type="match status" value="1"/>
</dbReference>
<dbReference type="InterPro" id="IPR013762">
    <property type="entry name" value="Integrase-like_cat_sf"/>
</dbReference>
<dbReference type="EMBL" id="JAEMOS010000004">
    <property type="protein sequence ID" value="MBJ7265660.1"/>
    <property type="molecule type" value="Genomic_DNA"/>
</dbReference>
<evidence type="ECO:0000256" key="1">
    <source>
        <dbReference type="ARBA" id="ARBA00023172"/>
    </source>
</evidence>
<dbReference type="InterPro" id="IPR011010">
    <property type="entry name" value="DNA_brk_join_enz"/>
</dbReference>
<dbReference type="GO" id="GO:0003677">
    <property type="term" value="F:DNA binding"/>
    <property type="evidence" value="ECO:0007669"/>
    <property type="project" value="InterPro"/>
</dbReference>
<dbReference type="Proteomes" id="UP000621390">
    <property type="component" value="Unassembled WGS sequence"/>
</dbReference>
<reference evidence="3 5" key="1">
    <citation type="submission" date="2020-09" db="EMBL/GenBank/DDBJ databases">
        <title>Draft Genomes of Bacterial Isolates from North Pond Shallow Sediments.</title>
        <authorList>
            <person name="Kiel Reese B."/>
            <person name="Mullis M."/>
            <person name="Weisend R.E."/>
        </authorList>
    </citation>
    <scope>NUCLEOTIDE SEQUENCE</scope>
    <source>
        <strain evidence="3">KJE-2</strain>
        <strain evidence="2 5">KJE-3</strain>
    </source>
</reference>
<sequence>MLATDQIPAYADNHPRLDPLREFTGLVQRMDTETLSNLPVFLSCESMFKDNFWQLKKMVPGLRDKNAYSFDFSLLEKHPKLLFQTKVIVYLWLNFEDQTKIPSKATRYGKFKSALNFLIEQRAECLSELQQPLLLNEYFEQLAAADESVSTIQQKLIALKKASHFDRLLPFQVGHSDLPLQETLRKVSHKRQQQTLVIPPRLMTCIYSESVALIEEAFSVKDELSSIKQQELTIYNDAKEKIEKKIESGTWKWLQPSKFTSKTAHQKTVTEEISREARDGRKKLYESSIKQLSIRRFNINSYADWLEYKRQLMNASLLVTQAFSGMRSSELLSIEIGDWFSTERDGETIYKVRADSYKFISGGVKKVTFVVAPVVFSALELAKALTESERTTLKYNELPYQNHLWLSQNKLSRMPVPVRNRGLNSRYNNLVRHINAEIEPGDLEELNIVNPGASMKLSVGQLWHITSHQLRRTMAVYLRRHDLASAHDIMYQYKHLSLTMALHYTNGATDAALNNFTPTTKAHDDSVIAYWEAKTFSSQSTLEESAKLLGHEPSWSLITNCMHAKACNSGILSSSPLSKELKHWAQERLQVIRDQRDQADNKALNQHFIQIENVLRKLLAEKE</sequence>
<accession>A0A8I1G786</accession>
<evidence type="ECO:0000313" key="5">
    <source>
        <dbReference type="Proteomes" id="UP000655994"/>
    </source>
</evidence>
<dbReference type="Proteomes" id="UP000655994">
    <property type="component" value="Unassembled WGS sequence"/>
</dbReference>
<evidence type="ECO:0000313" key="4">
    <source>
        <dbReference type="Proteomes" id="UP000621390"/>
    </source>
</evidence>
<keyword evidence="1" id="KW-0233">DNA recombination</keyword>
<protein>
    <recommendedName>
        <fullName evidence="6">Integrase</fullName>
    </recommendedName>
</protein>
<comment type="caution">
    <text evidence="3">The sequence shown here is derived from an EMBL/GenBank/DDBJ whole genome shotgun (WGS) entry which is preliminary data.</text>
</comment>
<dbReference type="GO" id="GO:0006310">
    <property type="term" value="P:DNA recombination"/>
    <property type="evidence" value="ECO:0007669"/>
    <property type="project" value="UniProtKB-KW"/>
</dbReference>
<organism evidence="3 4">
    <name type="scientific">Idiomarina abyssalis</name>
    <dbReference type="NCBI Taxonomy" id="86102"/>
    <lineage>
        <taxon>Bacteria</taxon>
        <taxon>Pseudomonadati</taxon>
        <taxon>Pseudomonadota</taxon>
        <taxon>Gammaproteobacteria</taxon>
        <taxon>Alteromonadales</taxon>
        <taxon>Idiomarinaceae</taxon>
        <taxon>Idiomarina</taxon>
    </lineage>
</organism>
<dbReference type="AlphaFoldDB" id="A0A8I1G786"/>
<keyword evidence="5" id="KW-1185">Reference proteome</keyword>
<gene>
    <name evidence="2" type="ORF">JHC10_01745</name>
    <name evidence="3" type="ORF">JHC11_00350</name>
</gene>
<proteinExistence type="predicted"/>
<name>A0A8I1G786_9GAMM</name>
<evidence type="ECO:0000313" key="3">
    <source>
        <dbReference type="EMBL" id="MBJ7314450.1"/>
    </source>
</evidence>
<dbReference type="RefSeq" id="WP_199493619.1">
    <property type="nucleotide sequence ID" value="NZ_JAEMOO010000014.1"/>
</dbReference>
<dbReference type="EMBL" id="JAEMOP010000002">
    <property type="protein sequence ID" value="MBJ7314450.1"/>
    <property type="molecule type" value="Genomic_DNA"/>
</dbReference>
<dbReference type="Gene3D" id="1.10.443.10">
    <property type="entry name" value="Intergrase catalytic core"/>
    <property type="match status" value="1"/>
</dbReference>
<evidence type="ECO:0000313" key="2">
    <source>
        <dbReference type="EMBL" id="MBJ7265660.1"/>
    </source>
</evidence>
<dbReference type="GO" id="GO:0015074">
    <property type="term" value="P:DNA integration"/>
    <property type="evidence" value="ECO:0007669"/>
    <property type="project" value="InterPro"/>
</dbReference>
<evidence type="ECO:0008006" key="6">
    <source>
        <dbReference type="Google" id="ProtNLM"/>
    </source>
</evidence>